<feature type="chain" id="PRO_5026138484" evidence="1">
    <location>
        <begin position="21"/>
        <end position="142"/>
    </location>
</feature>
<protein>
    <submittedName>
        <fullName evidence="3">LysM peptidoglycan-binding domain-containing protein</fullName>
    </submittedName>
</protein>
<dbReference type="Proteomes" id="UP000502035">
    <property type="component" value="Chromosome"/>
</dbReference>
<keyword evidence="1" id="KW-0732">Signal</keyword>
<dbReference type="PROSITE" id="PS51782">
    <property type="entry name" value="LYSM"/>
    <property type="match status" value="1"/>
</dbReference>
<dbReference type="InterPro" id="IPR018392">
    <property type="entry name" value="LysM"/>
</dbReference>
<name>A0A6G7YKR7_9ACTN</name>
<evidence type="ECO:0000313" key="4">
    <source>
        <dbReference type="Proteomes" id="UP000502035"/>
    </source>
</evidence>
<organism evidence="3 4">
    <name type="scientific">Nocardioides piscis</name>
    <dbReference type="NCBI Taxonomy" id="2714938"/>
    <lineage>
        <taxon>Bacteria</taxon>
        <taxon>Bacillati</taxon>
        <taxon>Actinomycetota</taxon>
        <taxon>Actinomycetes</taxon>
        <taxon>Propionibacteriales</taxon>
        <taxon>Nocardioidaceae</taxon>
        <taxon>Nocardioides</taxon>
    </lineage>
</organism>
<dbReference type="AlphaFoldDB" id="A0A6G7YKR7"/>
<accession>A0A6G7YKR7</accession>
<evidence type="ECO:0000259" key="2">
    <source>
        <dbReference type="PROSITE" id="PS51782"/>
    </source>
</evidence>
<dbReference type="InterPro" id="IPR036779">
    <property type="entry name" value="LysM_dom_sf"/>
</dbReference>
<dbReference type="EMBL" id="CP049866">
    <property type="protein sequence ID" value="QIK77335.1"/>
    <property type="molecule type" value="Genomic_DNA"/>
</dbReference>
<dbReference type="KEGG" id="npi:G7071_09340"/>
<gene>
    <name evidence="3" type="ORF">G7071_09340</name>
</gene>
<reference evidence="3 4" key="1">
    <citation type="submission" date="2020-03" db="EMBL/GenBank/DDBJ databases">
        <title>Nocardioides sp. nov., isolated from fish.</title>
        <authorList>
            <person name="Hyun D.-W."/>
            <person name="Bae J.-W."/>
        </authorList>
    </citation>
    <scope>NUCLEOTIDE SEQUENCE [LARGE SCALE GENOMIC DNA]</scope>
    <source>
        <strain evidence="3 4">HDW12A</strain>
    </source>
</reference>
<feature type="domain" description="LysM" evidence="2">
    <location>
        <begin position="72"/>
        <end position="129"/>
    </location>
</feature>
<keyword evidence="4" id="KW-1185">Reference proteome</keyword>
<evidence type="ECO:0000313" key="3">
    <source>
        <dbReference type="EMBL" id="QIK77335.1"/>
    </source>
</evidence>
<evidence type="ECO:0000256" key="1">
    <source>
        <dbReference type="SAM" id="SignalP"/>
    </source>
</evidence>
<proteinExistence type="predicted"/>
<dbReference type="Gene3D" id="3.10.350.10">
    <property type="entry name" value="LysM domain"/>
    <property type="match status" value="1"/>
</dbReference>
<dbReference type="CDD" id="cd00118">
    <property type="entry name" value="LysM"/>
    <property type="match status" value="1"/>
</dbReference>
<sequence length="142" mass="14172">MVLIACGAAVVAGLGSPAVAGSGTAGGAREDLVGLPLPDRAVAAVVPVRPRPARQPPGAVVATPVAPEPPPHVVIVRPGDSLWSIAAASLPPRATPAEVDGAWRALYAANRAAIGADPDLVLPGTELVVHPALDPEPRKARP</sequence>
<feature type="signal peptide" evidence="1">
    <location>
        <begin position="1"/>
        <end position="20"/>
    </location>
</feature>